<dbReference type="PATRIC" id="fig|411473.3.peg.1332"/>
<accession>U2M8F5</accession>
<protein>
    <submittedName>
        <fullName evidence="1">Uncharacterized protein</fullName>
    </submittedName>
</protein>
<dbReference type="Proteomes" id="UP000016662">
    <property type="component" value="Unassembled WGS sequence"/>
</dbReference>
<dbReference type="AlphaFoldDB" id="U2M8F5"/>
<name>U2M8F5_9FIRM</name>
<evidence type="ECO:0000313" key="1">
    <source>
        <dbReference type="EMBL" id="ERJ95573.1"/>
    </source>
</evidence>
<dbReference type="STRING" id="411473.RUMCAL_01629"/>
<sequence length="82" mass="9522">MAEDSKYNKKAADYAVSFIECLSHTKGTWAGKKFELLDWQEQIIRDLFGILKPNGYRQFNTAYIEIPKKMARVSLQLPSLCY</sequence>
<comment type="caution">
    <text evidence="1">The sequence shown here is derived from an EMBL/GenBank/DDBJ whole genome shotgun (WGS) entry which is preliminary data.</text>
</comment>
<reference evidence="1 2" key="1">
    <citation type="submission" date="2013-07" db="EMBL/GenBank/DDBJ databases">
        <authorList>
            <person name="Weinstock G."/>
            <person name="Sodergren E."/>
            <person name="Wylie T."/>
            <person name="Fulton L."/>
            <person name="Fulton R."/>
            <person name="Fronick C."/>
            <person name="O'Laughlin M."/>
            <person name="Godfrey J."/>
            <person name="Miner T."/>
            <person name="Herter B."/>
            <person name="Appelbaum E."/>
            <person name="Cordes M."/>
            <person name="Lek S."/>
            <person name="Wollam A."/>
            <person name="Pepin K.H."/>
            <person name="Palsikar V.B."/>
            <person name="Mitreva M."/>
            <person name="Wilson R.K."/>
        </authorList>
    </citation>
    <scope>NUCLEOTIDE SEQUENCE [LARGE SCALE GENOMIC DNA]</scope>
    <source>
        <strain evidence="1 2">ATCC 27760</strain>
    </source>
</reference>
<evidence type="ECO:0000313" key="2">
    <source>
        <dbReference type="Proteomes" id="UP000016662"/>
    </source>
</evidence>
<proteinExistence type="predicted"/>
<organism evidence="1 2">
    <name type="scientific">Ruminococcus callidus ATCC 27760</name>
    <dbReference type="NCBI Taxonomy" id="411473"/>
    <lineage>
        <taxon>Bacteria</taxon>
        <taxon>Bacillati</taxon>
        <taxon>Bacillota</taxon>
        <taxon>Clostridia</taxon>
        <taxon>Eubacteriales</taxon>
        <taxon>Oscillospiraceae</taxon>
        <taxon>Ruminococcus</taxon>
    </lineage>
</organism>
<gene>
    <name evidence="1" type="ORF">RUMCAL_01629</name>
</gene>
<dbReference type="eggNOG" id="COG4626">
    <property type="taxonomic scope" value="Bacteria"/>
</dbReference>
<dbReference type="EMBL" id="AWVF01000205">
    <property type="protein sequence ID" value="ERJ95573.1"/>
    <property type="molecule type" value="Genomic_DNA"/>
</dbReference>
<dbReference type="HOGENOM" id="CLU_181895_0_0_9"/>
<keyword evidence="2" id="KW-1185">Reference proteome</keyword>